<name>A0A2M9CUL8_9BACT</name>
<dbReference type="PANTHER" id="PTHR45947:SF3">
    <property type="entry name" value="SULFOQUINOVOSYL TRANSFERASE SQD2"/>
    <property type="match status" value="1"/>
</dbReference>
<keyword evidence="3" id="KW-0808">Transferase</keyword>
<accession>A0A2M9CUL8</accession>
<keyword evidence="4" id="KW-1185">Reference proteome</keyword>
<comment type="caution">
    <text evidence="3">The sequence shown here is derived from an EMBL/GenBank/DDBJ whole genome shotgun (WGS) entry which is preliminary data.</text>
</comment>
<evidence type="ECO:0000313" key="3">
    <source>
        <dbReference type="EMBL" id="PJJ75616.1"/>
    </source>
</evidence>
<dbReference type="InterPro" id="IPR001296">
    <property type="entry name" value="Glyco_trans_1"/>
</dbReference>
<reference evidence="3 4" key="1">
    <citation type="submission" date="2017-11" db="EMBL/GenBank/DDBJ databases">
        <title>Genomic Encyclopedia of Archaeal and Bacterial Type Strains, Phase II (KMG-II): From Individual Species to Whole Genera.</title>
        <authorList>
            <person name="Goeker M."/>
        </authorList>
    </citation>
    <scope>NUCLEOTIDE SEQUENCE [LARGE SCALE GENOMIC DNA]</scope>
    <source>
        <strain evidence="3 4">DSM 27268</strain>
    </source>
</reference>
<dbReference type="AlphaFoldDB" id="A0A2M9CUL8"/>
<dbReference type="Proteomes" id="UP000230000">
    <property type="component" value="Unassembled WGS sequence"/>
</dbReference>
<dbReference type="PANTHER" id="PTHR45947">
    <property type="entry name" value="SULFOQUINOVOSYL TRANSFERASE SQD2"/>
    <property type="match status" value="1"/>
</dbReference>
<organism evidence="3 4">
    <name type="scientific">Thermoflavifilum aggregans</name>
    <dbReference type="NCBI Taxonomy" id="454188"/>
    <lineage>
        <taxon>Bacteria</taxon>
        <taxon>Pseudomonadati</taxon>
        <taxon>Bacteroidota</taxon>
        <taxon>Chitinophagia</taxon>
        <taxon>Chitinophagales</taxon>
        <taxon>Chitinophagaceae</taxon>
        <taxon>Thermoflavifilum</taxon>
    </lineage>
</organism>
<protein>
    <submittedName>
        <fullName evidence="3">Glycosyltransferase involved in cell wall biosynthesis</fullName>
    </submittedName>
</protein>
<dbReference type="InterPro" id="IPR050194">
    <property type="entry name" value="Glycosyltransferase_grp1"/>
</dbReference>
<dbReference type="InterPro" id="IPR028098">
    <property type="entry name" value="Glyco_trans_4-like_N"/>
</dbReference>
<dbReference type="RefSeq" id="WP_100314201.1">
    <property type="nucleotide sequence ID" value="NZ_PGFG01000001.1"/>
</dbReference>
<sequence length="375" mass="42096">MRICVTRSNVQAYSETFIVRQIAGLKSVFGDDQVKLIYQNWLPQKEESGKLLNPLPLFLLHKFFKNVFHKEDTLINLYGLIKYFKNQKFDVVVANYGVTGAKIWKACTQAGVPLIVHFHGFDAFHKQTLQKYLPSYKQMFQYASYIIAVSQDMRKQLIALGADEQKVVTIPYGIDISFFRPGDPSTAPPVFLAVGRFTAKKAPQLTIQAFSYVVQQVPEARLMMVGDGELFEECVKLAANLVHKIEFKGVLQPDEIAQLMRQVRAFVQHSVTAPDGDKEGTPNTILEAAASGLPVISTYHAGIPEAVRHGETGFLVEEGDVHLMADYMIKLATNPQLAKELGSAARKHIEQHYTQQQQINKIVELIHACLLVGRH</sequence>
<evidence type="ECO:0000313" key="4">
    <source>
        <dbReference type="Proteomes" id="UP000230000"/>
    </source>
</evidence>
<dbReference type="Gene3D" id="3.40.50.2000">
    <property type="entry name" value="Glycogen Phosphorylase B"/>
    <property type="match status" value="2"/>
</dbReference>
<dbReference type="Pfam" id="PF00534">
    <property type="entry name" value="Glycos_transf_1"/>
    <property type="match status" value="1"/>
</dbReference>
<feature type="domain" description="Glycosyl transferase family 1" evidence="1">
    <location>
        <begin position="186"/>
        <end position="348"/>
    </location>
</feature>
<proteinExistence type="predicted"/>
<dbReference type="Pfam" id="PF13439">
    <property type="entry name" value="Glyco_transf_4"/>
    <property type="match status" value="1"/>
</dbReference>
<evidence type="ECO:0000259" key="2">
    <source>
        <dbReference type="Pfam" id="PF13439"/>
    </source>
</evidence>
<dbReference type="OrthoDB" id="9792322at2"/>
<dbReference type="SUPFAM" id="SSF53756">
    <property type="entry name" value="UDP-Glycosyltransferase/glycogen phosphorylase"/>
    <property type="match status" value="1"/>
</dbReference>
<dbReference type="GO" id="GO:0016757">
    <property type="term" value="F:glycosyltransferase activity"/>
    <property type="evidence" value="ECO:0007669"/>
    <property type="project" value="InterPro"/>
</dbReference>
<feature type="domain" description="Glycosyltransferase subfamily 4-like N-terminal" evidence="2">
    <location>
        <begin position="73"/>
        <end position="177"/>
    </location>
</feature>
<evidence type="ECO:0000259" key="1">
    <source>
        <dbReference type="Pfam" id="PF00534"/>
    </source>
</evidence>
<gene>
    <name evidence="3" type="ORF">BXY57_1197</name>
</gene>
<dbReference type="EMBL" id="PGFG01000001">
    <property type="protein sequence ID" value="PJJ75616.1"/>
    <property type="molecule type" value="Genomic_DNA"/>
</dbReference>